<dbReference type="InterPro" id="IPR016185">
    <property type="entry name" value="PreATP-grasp_dom_sf"/>
</dbReference>
<dbReference type="PANTHER" id="PTHR11405">
    <property type="entry name" value="CARBAMOYLTRANSFERASE FAMILY MEMBER"/>
    <property type="match status" value="1"/>
</dbReference>
<comment type="catalytic activity">
    <reaction evidence="10">
        <text>hydrogencarbonate + NH4(+) + 2 ATP = carbamoyl phosphate + 2 ADP + phosphate + 2 H(+)</text>
        <dbReference type="Rhea" id="RHEA:18029"/>
        <dbReference type="ChEBI" id="CHEBI:15378"/>
        <dbReference type="ChEBI" id="CHEBI:17544"/>
        <dbReference type="ChEBI" id="CHEBI:28938"/>
        <dbReference type="ChEBI" id="CHEBI:30616"/>
        <dbReference type="ChEBI" id="CHEBI:43474"/>
        <dbReference type="ChEBI" id="CHEBI:58228"/>
        <dbReference type="ChEBI" id="CHEBI:456216"/>
        <dbReference type="EC" id="6.3.4.16"/>
    </reaction>
</comment>
<dbReference type="SMART" id="SM01209">
    <property type="entry name" value="GARS_A"/>
    <property type="match status" value="1"/>
</dbReference>
<dbReference type="InterPro" id="IPR006275">
    <property type="entry name" value="CPSase_lsu"/>
</dbReference>
<evidence type="ECO:0000256" key="10">
    <source>
        <dbReference type="ARBA" id="ARBA00047359"/>
    </source>
</evidence>
<evidence type="ECO:0000256" key="7">
    <source>
        <dbReference type="ARBA" id="ARBA00022840"/>
    </source>
</evidence>
<dbReference type="NCBIfam" id="NF003671">
    <property type="entry name" value="PRK05294.1"/>
    <property type="match status" value="1"/>
</dbReference>
<name>A0ABW2NK50_9BACL</name>
<comment type="similarity">
    <text evidence="1">Belongs to the CarB family.</text>
</comment>
<dbReference type="Pfam" id="PF02787">
    <property type="entry name" value="CPSase_L_D3"/>
    <property type="match status" value="1"/>
</dbReference>
<dbReference type="InterPro" id="IPR058047">
    <property type="entry name" value="CPSase_preATP-grasp"/>
</dbReference>
<dbReference type="PRINTS" id="PR00098">
    <property type="entry name" value="CPSASE"/>
</dbReference>
<dbReference type="InterPro" id="IPR013815">
    <property type="entry name" value="ATP_grasp_subdomain_1"/>
</dbReference>
<dbReference type="PANTHER" id="PTHR11405:SF53">
    <property type="entry name" value="CARBAMOYL-PHOSPHATE SYNTHASE [AMMONIA], MITOCHONDRIAL"/>
    <property type="match status" value="1"/>
</dbReference>
<organism evidence="13 14">
    <name type="scientific">Fictibacillus iocasae</name>
    <dbReference type="NCBI Taxonomy" id="2715437"/>
    <lineage>
        <taxon>Bacteria</taxon>
        <taxon>Bacillati</taxon>
        <taxon>Bacillota</taxon>
        <taxon>Bacilli</taxon>
        <taxon>Bacillales</taxon>
        <taxon>Fictibacillaceae</taxon>
        <taxon>Fictibacillus</taxon>
    </lineage>
</organism>
<accession>A0ABW2NK50</accession>
<sequence>MPKDNALQKVLVIGSGPIVIGQAAEFDYSGTQACKALKEEGLSVILINNNPATIMTDYTFADKVYFEPMTVGSVEQIILKEQPDGILASVGGQTGLNLAMELHEKNILQQYNVKLLGTSVESIMQAEDRDQFRALMHKLNEPVPESEIVTTVQEAITFGAQAGYPIIVRPAYTLGGFGGGIAENKEQLSQLISQGLSASPISQCLVEKSIAGYKEIEYEVMRDSSGTCITVCNMENMDPVGVHTGDSVVVAPSQTLDDQEYHMLRSASIKIIEALKIIGGCNIQFALHPSTKEYFLIEVNPRVSRSSALASKATGYPIAKIAAKLAAGYQLYELKNPVTGTTYASFEPALDYVTVKIPRWPFDKFPEADRKLGTQMKATGEVMAIERSMESAFQKAIRSLELKTNGMFLKRLGKMKEVELLHLVLSPADERLFALLQLLYSGYDVQKLISATGITPYFMYVLQTLVQMQKKLEHYTLQDADETILKRAKQMGFSDLQLSEMWNCSELDVRRKRKKANITPSYKMVDTCAAEFEASTSYYYSSWSGVSDKQPGSGKKVAVIGSGPIRIGQGVEFDYCCVHSVIAAQKMGYETIMINNNPETVSTDYEIADSLYFEPLTAEDVLNVLEFEGITQVILQFGGQTSINLAKDLEAAGIEVLGAGAEIVDQMEDREKFYAFLEACGIDRVPGKTAAAASDVLPYAKEVGYPVLLRPSYVIGGSGMKVFQHEESLKQYVDTENIDYPVLVDHFLTGSEAEVDCLTDGSYDFIPGIFEHLEGTGVHSGDSISVTPPVSLSNSVQEKIRHMTGAIARNMPYKGLFNVQFAIENDRVYVLEINPRASRTVPIISKVTEVSIVQKATELLLGSDFSELKIKSSYNSQPYYTVKAPVYSHIKLPGLSPVLSPVMTSTGEVIGTSAHYQEALHKALKGSAPQLVDLFGGNKSMYVDGKLENEEEWKKLGFTIFQCETTDFMDWMKQENKAVFVSLRGMRDGVQESLAALNRLHVWTRNETAAAYLAALQYEKSLMKDGIVDGAYSAV</sequence>
<evidence type="ECO:0000256" key="3">
    <source>
        <dbReference type="ARBA" id="ARBA00022598"/>
    </source>
</evidence>
<keyword evidence="6 11" id="KW-0547">Nucleotide-binding</keyword>
<dbReference type="InterPro" id="IPR011761">
    <property type="entry name" value="ATP-grasp"/>
</dbReference>
<dbReference type="RefSeq" id="WP_379746872.1">
    <property type="nucleotide sequence ID" value="NZ_JBHTCP010000009.1"/>
</dbReference>
<dbReference type="EC" id="6.3.4.16" evidence="9"/>
<dbReference type="Gene3D" id="3.30.470.20">
    <property type="entry name" value="ATP-grasp fold, B domain"/>
    <property type="match status" value="2"/>
</dbReference>
<feature type="domain" description="ATP-grasp" evidence="12">
    <location>
        <begin position="674"/>
        <end position="861"/>
    </location>
</feature>
<keyword evidence="14" id="KW-1185">Reference proteome</keyword>
<evidence type="ECO:0000313" key="13">
    <source>
        <dbReference type="EMBL" id="MFC7370864.1"/>
    </source>
</evidence>
<dbReference type="InterPro" id="IPR005479">
    <property type="entry name" value="CPAse_ATP-bd"/>
</dbReference>
<evidence type="ECO:0000256" key="4">
    <source>
        <dbReference type="ARBA" id="ARBA00022605"/>
    </source>
</evidence>
<feature type="domain" description="ATP-grasp" evidence="12">
    <location>
        <begin position="133"/>
        <end position="327"/>
    </location>
</feature>
<reference evidence="14" key="1">
    <citation type="journal article" date="2019" name="Int. J. Syst. Evol. Microbiol.">
        <title>The Global Catalogue of Microorganisms (GCM) 10K type strain sequencing project: providing services to taxonomists for standard genome sequencing and annotation.</title>
        <authorList>
            <consortium name="The Broad Institute Genomics Platform"/>
            <consortium name="The Broad Institute Genome Sequencing Center for Infectious Disease"/>
            <person name="Wu L."/>
            <person name="Ma J."/>
        </authorList>
    </citation>
    <scope>NUCLEOTIDE SEQUENCE [LARGE SCALE GENOMIC DNA]</scope>
    <source>
        <strain evidence="14">NBRC 106396</strain>
    </source>
</reference>
<dbReference type="EMBL" id="JBHTCP010000009">
    <property type="protein sequence ID" value="MFC7370864.1"/>
    <property type="molecule type" value="Genomic_DNA"/>
</dbReference>
<evidence type="ECO:0000313" key="14">
    <source>
        <dbReference type="Proteomes" id="UP001596549"/>
    </source>
</evidence>
<keyword evidence="2" id="KW-0055">Arginine biosynthesis</keyword>
<dbReference type="NCBIfam" id="TIGR01369">
    <property type="entry name" value="CPSaseII_lrg"/>
    <property type="match status" value="1"/>
</dbReference>
<keyword evidence="8" id="KW-0665">Pyrimidine biosynthesis</keyword>
<dbReference type="InterPro" id="IPR036897">
    <property type="entry name" value="CarbamoylP_synth_lsu_oligo_sf"/>
</dbReference>
<proteinExistence type="inferred from homology"/>
<dbReference type="Gene3D" id="3.40.50.20">
    <property type="match status" value="2"/>
</dbReference>
<dbReference type="PROSITE" id="PS50975">
    <property type="entry name" value="ATP_GRASP"/>
    <property type="match status" value="2"/>
</dbReference>
<dbReference type="SMART" id="SM01096">
    <property type="entry name" value="CPSase_L_D3"/>
    <property type="match status" value="1"/>
</dbReference>
<evidence type="ECO:0000256" key="8">
    <source>
        <dbReference type="ARBA" id="ARBA00022975"/>
    </source>
</evidence>
<keyword evidence="5" id="KW-0677">Repeat</keyword>
<dbReference type="SUPFAM" id="SSF52440">
    <property type="entry name" value="PreATP-grasp domain"/>
    <property type="match status" value="2"/>
</dbReference>
<evidence type="ECO:0000259" key="12">
    <source>
        <dbReference type="PROSITE" id="PS50975"/>
    </source>
</evidence>
<dbReference type="InterPro" id="IPR005483">
    <property type="entry name" value="CPSase_dom"/>
</dbReference>
<dbReference type="InterPro" id="IPR005480">
    <property type="entry name" value="CPSase_lsu_oligo"/>
</dbReference>
<evidence type="ECO:0000256" key="9">
    <source>
        <dbReference type="ARBA" id="ARBA00044063"/>
    </source>
</evidence>
<dbReference type="Pfam" id="PF25596">
    <property type="entry name" value="CPSase_L_D1"/>
    <property type="match status" value="2"/>
</dbReference>
<dbReference type="SUPFAM" id="SSF56059">
    <property type="entry name" value="Glutathione synthetase ATP-binding domain-like"/>
    <property type="match status" value="2"/>
</dbReference>
<dbReference type="Gene3D" id="1.10.1030.10">
    <property type="entry name" value="Carbamoyl-phosphate synthetase, large subunit oligomerisation domain"/>
    <property type="match status" value="1"/>
</dbReference>
<evidence type="ECO:0000256" key="1">
    <source>
        <dbReference type="ARBA" id="ARBA00009799"/>
    </source>
</evidence>
<dbReference type="NCBIfam" id="NF009455">
    <property type="entry name" value="PRK12815.1"/>
    <property type="match status" value="1"/>
</dbReference>
<dbReference type="PROSITE" id="PS00867">
    <property type="entry name" value="CPSASE_2"/>
    <property type="match status" value="2"/>
</dbReference>
<comment type="caution">
    <text evidence="13">The sequence shown here is derived from an EMBL/GenBank/DDBJ whole genome shotgun (WGS) entry which is preliminary data.</text>
</comment>
<evidence type="ECO:0000256" key="11">
    <source>
        <dbReference type="PROSITE-ProRule" id="PRU00409"/>
    </source>
</evidence>
<dbReference type="Gene3D" id="3.30.1490.20">
    <property type="entry name" value="ATP-grasp fold, A domain"/>
    <property type="match status" value="1"/>
</dbReference>
<dbReference type="Pfam" id="PF02786">
    <property type="entry name" value="CPSase_L_D2"/>
    <property type="match status" value="2"/>
</dbReference>
<dbReference type="Proteomes" id="UP001596549">
    <property type="component" value="Unassembled WGS sequence"/>
</dbReference>
<protein>
    <recommendedName>
        <fullName evidence="9">carbamoyl-phosphate synthase (ammonia)</fullName>
        <ecNumber evidence="9">6.3.4.16</ecNumber>
    </recommendedName>
</protein>
<gene>
    <name evidence="13" type="ORF">ACFQPF_04185</name>
</gene>
<keyword evidence="4" id="KW-0028">Amino-acid biosynthesis</keyword>
<dbReference type="SUPFAM" id="SSF48108">
    <property type="entry name" value="Carbamoyl phosphate synthetase, large subunit connection domain"/>
    <property type="match status" value="1"/>
</dbReference>
<evidence type="ECO:0000256" key="5">
    <source>
        <dbReference type="ARBA" id="ARBA00022737"/>
    </source>
</evidence>
<dbReference type="PROSITE" id="PS00866">
    <property type="entry name" value="CPSASE_1"/>
    <property type="match status" value="2"/>
</dbReference>
<evidence type="ECO:0000256" key="2">
    <source>
        <dbReference type="ARBA" id="ARBA00022571"/>
    </source>
</evidence>
<keyword evidence="7 11" id="KW-0067">ATP-binding</keyword>
<evidence type="ECO:0000256" key="6">
    <source>
        <dbReference type="ARBA" id="ARBA00022741"/>
    </source>
</evidence>
<keyword evidence="3" id="KW-0436">Ligase</keyword>